<accession>A0A8X6V9A0</accession>
<evidence type="ECO:0000313" key="2">
    <source>
        <dbReference type="Proteomes" id="UP000887159"/>
    </source>
</evidence>
<sequence>MVEETYKSKDRSTRTILCQLLKLEPSIEPPEQRETKNRKMCAHSGKKKLSLQEALHLFLNLPFEISDVLTDDFSDEEVPANNSAGIFGLPTNLKEYDRVAKFNKWDDWMCLDNIYFFLDGTGKKGYINSEGNLNSWEMFKIGLSALFADRQITVNTRKADEQLKFRAQRSGEVRSHTYKVSWVCAKKIISSMSDDENC</sequence>
<gene>
    <name evidence="1" type="primary">AVEN_258062_1</name>
    <name evidence="1" type="ORF">TNCV_1198921</name>
</gene>
<dbReference type="EMBL" id="BMAU01021243">
    <property type="protein sequence ID" value="GFY04114.1"/>
    <property type="molecule type" value="Genomic_DNA"/>
</dbReference>
<reference evidence="1" key="1">
    <citation type="submission" date="2020-08" db="EMBL/GenBank/DDBJ databases">
        <title>Multicomponent nature underlies the extraordinary mechanical properties of spider dragline silk.</title>
        <authorList>
            <person name="Kono N."/>
            <person name="Nakamura H."/>
            <person name="Mori M."/>
            <person name="Yoshida Y."/>
            <person name="Ohtoshi R."/>
            <person name="Malay A.D."/>
            <person name="Moran D.A.P."/>
            <person name="Tomita M."/>
            <person name="Numata K."/>
            <person name="Arakawa K."/>
        </authorList>
    </citation>
    <scope>NUCLEOTIDE SEQUENCE</scope>
</reference>
<dbReference type="Proteomes" id="UP000887159">
    <property type="component" value="Unassembled WGS sequence"/>
</dbReference>
<comment type="caution">
    <text evidence="1">The sequence shown here is derived from an EMBL/GenBank/DDBJ whole genome shotgun (WGS) entry which is preliminary data.</text>
</comment>
<evidence type="ECO:0000313" key="1">
    <source>
        <dbReference type="EMBL" id="GFY04114.1"/>
    </source>
</evidence>
<dbReference type="AlphaFoldDB" id="A0A8X6V9A0"/>
<proteinExistence type="predicted"/>
<protein>
    <submittedName>
        <fullName evidence="1">Retrotrans_gag domain-containing protein</fullName>
    </submittedName>
</protein>
<keyword evidence="2" id="KW-1185">Reference proteome</keyword>
<organism evidence="1 2">
    <name type="scientific">Trichonephila clavipes</name>
    <name type="common">Golden silk orbweaver</name>
    <name type="synonym">Nephila clavipes</name>
    <dbReference type="NCBI Taxonomy" id="2585209"/>
    <lineage>
        <taxon>Eukaryota</taxon>
        <taxon>Metazoa</taxon>
        <taxon>Ecdysozoa</taxon>
        <taxon>Arthropoda</taxon>
        <taxon>Chelicerata</taxon>
        <taxon>Arachnida</taxon>
        <taxon>Araneae</taxon>
        <taxon>Araneomorphae</taxon>
        <taxon>Entelegynae</taxon>
        <taxon>Araneoidea</taxon>
        <taxon>Nephilidae</taxon>
        <taxon>Trichonephila</taxon>
    </lineage>
</organism>
<name>A0A8X6V9A0_TRICX</name>